<dbReference type="Gene3D" id="3.50.40.10">
    <property type="entry name" value="Phenylalanyl-trna Synthetase, Chain B, domain 3"/>
    <property type="match status" value="1"/>
</dbReference>
<dbReference type="InterPro" id="IPR005121">
    <property type="entry name" value="Fdx_antiC-bd"/>
</dbReference>
<comment type="subunit">
    <text evidence="3">Tetramer of two alpha and two beta subunits.</text>
</comment>
<feature type="domain" description="FDX-ACB" evidence="15">
    <location>
        <begin position="582"/>
        <end position="675"/>
    </location>
</feature>
<evidence type="ECO:0000256" key="5">
    <source>
        <dbReference type="ARBA" id="ARBA00022490"/>
    </source>
</evidence>
<evidence type="ECO:0000259" key="15">
    <source>
        <dbReference type="PROSITE" id="PS51447"/>
    </source>
</evidence>
<dbReference type="EC" id="6.1.1.20" evidence="4"/>
<dbReference type="SMART" id="SM00896">
    <property type="entry name" value="FDX-ACB"/>
    <property type="match status" value="1"/>
</dbReference>
<dbReference type="SUPFAM" id="SSF55681">
    <property type="entry name" value="Class II aaRS and biotin synthetases"/>
    <property type="match status" value="1"/>
</dbReference>
<keyword evidence="10" id="KW-0460">Magnesium</keyword>
<keyword evidence="8" id="KW-0547">Nucleotide-binding</keyword>
<keyword evidence="12 17" id="KW-0030">Aminoacyl-tRNA synthetase</keyword>
<comment type="cofactor">
    <cofactor evidence="1">
        <name>Mg(2+)</name>
        <dbReference type="ChEBI" id="CHEBI:18420"/>
    </cofactor>
</comment>
<dbReference type="GO" id="GO:0004826">
    <property type="term" value="F:phenylalanine-tRNA ligase activity"/>
    <property type="evidence" value="ECO:0007669"/>
    <property type="project" value="UniProtKB-EC"/>
</dbReference>
<dbReference type="PANTHER" id="PTHR10947">
    <property type="entry name" value="PHENYLALANYL-TRNA SYNTHETASE BETA CHAIN AND LEUCINE-RICH REPEAT-CONTAINING PROTEIN 47"/>
    <property type="match status" value="1"/>
</dbReference>
<keyword evidence="5" id="KW-0963">Cytoplasm</keyword>
<evidence type="ECO:0000313" key="17">
    <source>
        <dbReference type="EMBL" id="VAX40939.1"/>
    </source>
</evidence>
<organism evidence="17">
    <name type="scientific">hydrothermal vent metagenome</name>
    <dbReference type="NCBI Taxonomy" id="652676"/>
    <lineage>
        <taxon>unclassified sequences</taxon>
        <taxon>metagenomes</taxon>
        <taxon>ecological metagenomes</taxon>
    </lineage>
</organism>
<evidence type="ECO:0000256" key="1">
    <source>
        <dbReference type="ARBA" id="ARBA00001946"/>
    </source>
</evidence>
<name>A0A3B1DF26_9ZZZZ</name>
<evidence type="ECO:0000256" key="3">
    <source>
        <dbReference type="ARBA" id="ARBA00011209"/>
    </source>
</evidence>
<evidence type="ECO:0000256" key="13">
    <source>
        <dbReference type="ARBA" id="ARBA00033189"/>
    </source>
</evidence>
<dbReference type="SMART" id="SM00874">
    <property type="entry name" value="B5"/>
    <property type="match status" value="1"/>
</dbReference>
<dbReference type="GO" id="GO:0009328">
    <property type="term" value="C:phenylalanine-tRNA ligase complex"/>
    <property type="evidence" value="ECO:0007669"/>
    <property type="project" value="TreeGrafter"/>
</dbReference>
<dbReference type="InterPro" id="IPR045864">
    <property type="entry name" value="aa-tRNA-synth_II/BPL/LPL"/>
</dbReference>
<dbReference type="InterPro" id="IPR009061">
    <property type="entry name" value="DNA-bd_dom_put_sf"/>
</dbReference>
<dbReference type="GO" id="GO:0006432">
    <property type="term" value="P:phenylalanyl-tRNA aminoacylation"/>
    <property type="evidence" value="ECO:0007669"/>
    <property type="project" value="InterPro"/>
</dbReference>
<dbReference type="SUPFAM" id="SSF54991">
    <property type="entry name" value="Anticodon-binding domain of PheRS"/>
    <property type="match status" value="1"/>
</dbReference>
<evidence type="ECO:0000256" key="11">
    <source>
        <dbReference type="ARBA" id="ARBA00022917"/>
    </source>
</evidence>
<dbReference type="EMBL" id="UOGL01000496">
    <property type="protein sequence ID" value="VAX40939.1"/>
    <property type="molecule type" value="Genomic_DNA"/>
</dbReference>
<dbReference type="InterPro" id="IPR005146">
    <property type="entry name" value="B3/B4_tRNA-bd"/>
</dbReference>
<dbReference type="NCBIfam" id="TIGR00472">
    <property type="entry name" value="pheT_bact"/>
    <property type="match status" value="1"/>
</dbReference>
<feature type="domain" description="B5" evidence="16">
    <location>
        <begin position="290"/>
        <end position="367"/>
    </location>
</feature>
<dbReference type="GO" id="GO:0000287">
    <property type="term" value="F:magnesium ion binding"/>
    <property type="evidence" value="ECO:0007669"/>
    <property type="project" value="InterPro"/>
</dbReference>
<dbReference type="GO" id="GO:0003723">
    <property type="term" value="F:RNA binding"/>
    <property type="evidence" value="ECO:0007669"/>
    <property type="project" value="InterPro"/>
</dbReference>
<dbReference type="InterPro" id="IPR005147">
    <property type="entry name" value="tRNA_synthase_B5-dom"/>
</dbReference>
<evidence type="ECO:0000256" key="9">
    <source>
        <dbReference type="ARBA" id="ARBA00022840"/>
    </source>
</evidence>
<dbReference type="InterPro" id="IPR020825">
    <property type="entry name" value="Phe-tRNA_synthase-like_B3/B4"/>
</dbReference>
<dbReference type="PANTHER" id="PTHR10947:SF0">
    <property type="entry name" value="PHENYLALANINE--TRNA LIGASE BETA SUBUNIT"/>
    <property type="match status" value="1"/>
</dbReference>
<dbReference type="SUPFAM" id="SSF46955">
    <property type="entry name" value="Putative DNA-binding domain"/>
    <property type="match status" value="2"/>
</dbReference>
<sequence length="676" mass="75732">MIVSWNWLQEYTSLDMSQDDLTHQLTMSGLNLEGVEQVGDDIAIDLEVTSNRPDCLGHLGVAREISVLYHQPLNIPVAEPVTITEKTSAVTSVENQCVDLCPRYIARVVRGVKVAPSPEWLQKRLLSLGINPINNVVDITNYVLMECGQPLHAFDFDQLAGNRIVVRQATENEKIVAIDQKEYSLTTEMCVIADAEKPVAIAGVMGGLETEISDKTTTVLIEVADFAPLTVRNSARCLSLHSDSSFRFERQIDVFQMDYASRRCCQLILELAGGELLDEPIFAGKPIEEERPQPIEIRYAQIPRLLGIPVSEEESHDILLQLGLTKTESNQAGTGKYLPPTWRRDLTREVDLIEEVARIHGYEKIPDDSPVPMGLSKKSRRDRVNERVGELLTSMSFFETITLSFVDDEEYQRFTPHTHIKPLSVEHSSRKRENILRQSLIPSLLECRRENEKKKTFNAQLFEIAKVYLESAPGEDENRVEPTMISCVSGRSFAELKGVITKLASSLNGDVQLTTRPANVPQFASGRGAEIFLNEKHWGWLGEIDRTVTDSLDLQDAVTCAELKFSVLEEIANLTPQYTPLAQFPAIDRDLSFLLDESVTWEELEKTARDAAGTLLESVSFGGQYRGKQIDAGKKSYVITLSYRSLEKTLTHEEVEKPQATVVAACEKKLNAKLRG</sequence>
<evidence type="ECO:0000256" key="2">
    <source>
        <dbReference type="ARBA" id="ARBA00008653"/>
    </source>
</evidence>
<evidence type="ECO:0000256" key="10">
    <source>
        <dbReference type="ARBA" id="ARBA00022842"/>
    </source>
</evidence>
<reference evidence="17" key="1">
    <citation type="submission" date="2018-06" db="EMBL/GenBank/DDBJ databases">
        <authorList>
            <person name="Zhirakovskaya E."/>
        </authorList>
    </citation>
    <scope>NUCLEOTIDE SEQUENCE</scope>
</reference>
<dbReference type="SUPFAM" id="SSF56037">
    <property type="entry name" value="PheT/TilS domain"/>
    <property type="match status" value="1"/>
</dbReference>
<accession>A0A3B1DF26</accession>
<dbReference type="HAMAP" id="MF_00283">
    <property type="entry name" value="Phe_tRNA_synth_beta1"/>
    <property type="match status" value="1"/>
</dbReference>
<keyword evidence="6 17" id="KW-0436">Ligase</keyword>
<dbReference type="InterPro" id="IPR045060">
    <property type="entry name" value="Phe-tRNA-ligase_IIc_bsu"/>
</dbReference>
<dbReference type="InterPro" id="IPR041616">
    <property type="entry name" value="PheRS_beta_core"/>
</dbReference>
<keyword evidence="9" id="KW-0067">ATP-binding</keyword>
<evidence type="ECO:0000259" key="16">
    <source>
        <dbReference type="PROSITE" id="PS51483"/>
    </source>
</evidence>
<evidence type="ECO:0000256" key="4">
    <source>
        <dbReference type="ARBA" id="ARBA00012814"/>
    </source>
</evidence>
<dbReference type="Gene3D" id="3.30.930.10">
    <property type="entry name" value="Bira Bifunctional Protein, Domain 2"/>
    <property type="match status" value="1"/>
</dbReference>
<keyword evidence="7" id="KW-0479">Metal-binding</keyword>
<evidence type="ECO:0000256" key="7">
    <source>
        <dbReference type="ARBA" id="ARBA00022723"/>
    </source>
</evidence>
<comment type="catalytic activity">
    <reaction evidence="14">
        <text>tRNA(Phe) + L-phenylalanine + ATP = L-phenylalanyl-tRNA(Phe) + AMP + diphosphate + H(+)</text>
        <dbReference type="Rhea" id="RHEA:19413"/>
        <dbReference type="Rhea" id="RHEA-COMP:9668"/>
        <dbReference type="Rhea" id="RHEA-COMP:9699"/>
        <dbReference type="ChEBI" id="CHEBI:15378"/>
        <dbReference type="ChEBI" id="CHEBI:30616"/>
        <dbReference type="ChEBI" id="CHEBI:33019"/>
        <dbReference type="ChEBI" id="CHEBI:58095"/>
        <dbReference type="ChEBI" id="CHEBI:78442"/>
        <dbReference type="ChEBI" id="CHEBI:78531"/>
        <dbReference type="ChEBI" id="CHEBI:456215"/>
        <dbReference type="EC" id="6.1.1.20"/>
    </reaction>
</comment>
<evidence type="ECO:0000256" key="12">
    <source>
        <dbReference type="ARBA" id="ARBA00023146"/>
    </source>
</evidence>
<dbReference type="Gene3D" id="3.30.56.10">
    <property type="match status" value="2"/>
</dbReference>
<dbReference type="PROSITE" id="PS51447">
    <property type="entry name" value="FDX_ACB"/>
    <property type="match status" value="1"/>
</dbReference>
<dbReference type="InterPro" id="IPR004532">
    <property type="entry name" value="Phe-tRNA-ligase_IIc_bsu_bact"/>
</dbReference>
<dbReference type="Gene3D" id="3.30.70.380">
    <property type="entry name" value="Ferrodoxin-fold anticodon-binding domain"/>
    <property type="match status" value="1"/>
</dbReference>
<dbReference type="Pfam" id="PF03484">
    <property type="entry name" value="B5"/>
    <property type="match status" value="1"/>
</dbReference>
<dbReference type="Pfam" id="PF03483">
    <property type="entry name" value="B3_4"/>
    <property type="match status" value="1"/>
</dbReference>
<evidence type="ECO:0000256" key="8">
    <source>
        <dbReference type="ARBA" id="ARBA00022741"/>
    </source>
</evidence>
<dbReference type="FunFam" id="3.50.40.10:FF:000001">
    <property type="entry name" value="Phenylalanine--tRNA ligase beta subunit"/>
    <property type="match status" value="1"/>
</dbReference>
<comment type="similarity">
    <text evidence="2">Belongs to the phenylalanyl-tRNA synthetase beta subunit family. Type 1 subfamily.</text>
</comment>
<dbReference type="Pfam" id="PF03147">
    <property type="entry name" value="FDX-ACB"/>
    <property type="match status" value="1"/>
</dbReference>
<dbReference type="PROSITE" id="PS51483">
    <property type="entry name" value="B5"/>
    <property type="match status" value="1"/>
</dbReference>
<dbReference type="SMART" id="SM00873">
    <property type="entry name" value="B3_4"/>
    <property type="match status" value="1"/>
</dbReference>
<dbReference type="InterPro" id="IPR036690">
    <property type="entry name" value="Fdx_antiC-bd_sf"/>
</dbReference>
<dbReference type="FunFam" id="3.30.56.10:FF:000001">
    <property type="entry name" value="Phenylalanine--tRNA ligase beta subunit"/>
    <property type="match status" value="1"/>
</dbReference>
<protein>
    <recommendedName>
        <fullName evidence="4">phenylalanine--tRNA ligase</fullName>
        <ecNumber evidence="4">6.1.1.20</ecNumber>
    </recommendedName>
    <alternativeName>
        <fullName evidence="13">Phenylalanyl-tRNA synthetase beta subunit</fullName>
    </alternativeName>
</protein>
<keyword evidence="11" id="KW-0648">Protein biosynthesis</keyword>
<gene>
    <name evidence="17" type="ORF">MNBD_PLANCTO02-1608</name>
</gene>
<dbReference type="AlphaFoldDB" id="A0A3B1DF26"/>
<dbReference type="GO" id="GO:0005524">
    <property type="term" value="F:ATP binding"/>
    <property type="evidence" value="ECO:0007669"/>
    <property type="project" value="UniProtKB-KW"/>
</dbReference>
<evidence type="ECO:0000256" key="6">
    <source>
        <dbReference type="ARBA" id="ARBA00022598"/>
    </source>
</evidence>
<proteinExistence type="inferred from homology"/>
<evidence type="ECO:0000256" key="14">
    <source>
        <dbReference type="ARBA" id="ARBA00049255"/>
    </source>
</evidence>
<dbReference type="Pfam" id="PF17759">
    <property type="entry name" value="tRNA_synthFbeta"/>
    <property type="match status" value="1"/>
</dbReference>